<dbReference type="EMBL" id="JARTCD010000045">
    <property type="protein sequence ID" value="KAJ8655872.1"/>
    <property type="molecule type" value="Genomic_DNA"/>
</dbReference>
<dbReference type="SUPFAM" id="SSF50729">
    <property type="entry name" value="PH domain-like"/>
    <property type="match status" value="1"/>
</dbReference>
<dbReference type="PROSITE" id="PS50003">
    <property type="entry name" value="PH_DOMAIN"/>
    <property type="match status" value="1"/>
</dbReference>
<organism evidence="3 4">
    <name type="scientific">Lichtheimia ornata</name>
    <dbReference type="NCBI Taxonomy" id="688661"/>
    <lineage>
        <taxon>Eukaryota</taxon>
        <taxon>Fungi</taxon>
        <taxon>Fungi incertae sedis</taxon>
        <taxon>Mucoromycota</taxon>
        <taxon>Mucoromycotina</taxon>
        <taxon>Mucoromycetes</taxon>
        <taxon>Mucorales</taxon>
        <taxon>Lichtheimiaceae</taxon>
        <taxon>Lichtheimia</taxon>
    </lineage>
</organism>
<dbReference type="Proteomes" id="UP001234581">
    <property type="component" value="Unassembled WGS sequence"/>
</dbReference>
<evidence type="ECO:0000313" key="3">
    <source>
        <dbReference type="EMBL" id="KAJ8655872.1"/>
    </source>
</evidence>
<feature type="domain" description="PH" evidence="2">
    <location>
        <begin position="14"/>
        <end position="125"/>
    </location>
</feature>
<evidence type="ECO:0000259" key="2">
    <source>
        <dbReference type="PROSITE" id="PS50003"/>
    </source>
</evidence>
<gene>
    <name evidence="3" type="ORF">O0I10_008536</name>
</gene>
<feature type="region of interest" description="Disordered" evidence="1">
    <location>
        <begin position="198"/>
        <end position="230"/>
    </location>
</feature>
<protein>
    <recommendedName>
        <fullName evidence="2">PH domain-containing protein</fullName>
    </recommendedName>
</protein>
<dbReference type="RefSeq" id="XP_058340785.1">
    <property type="nucleotide sequence ID" value="XM_058488539.1"/>
</dbReference>
<proteinExistence type="predicted"/>
<sequence>MSKTTYLAPPSIYSHDYEGWLLISKLRRQLVWRPAPQRYYCILDGQRLSYYTRKNDRKPKGVLDLTRYRLITASPSCRGLLINRAPSQKSFQLIAQDKDLPDLMLVADSRQAKEEWTTYMDYQRGNNNVLDKWLERYDLSNEQLPSPPSPSISSISSTSTSTSSVVKSPIDCWQPTTPTSPTTTMDMSGLIHSFISRRKSSPALNSGRRRPSLTPSASPLHSIMDSPHDY</sequence>
<dbReference type="SMART" id="SM00233">
    <property type="entry name" value="PH"/>
    <property type="match status" value="1"/>
</dbReference>
<dbReference type="AlphaFoldDB" id="A0AAD7UYM9"/>
<accession>A0AAD7UYM9</accession>
<reference evidence="3 4" key="1">
    <citation type="submission" date="2023-03" db="EMBL/GenBank/DDBJ databases">
        <title>Genome sequence of Lichtheimia ornata CBS 291.66.</title>
        <authorList>
            <person name="Mohabir J.T."/>
            <person name="Shea T.P."/>
            <person name="Kurbessoian T."/>
            <person name="Berby B."/>
            <person name="Fontaine J."/>
            <person name="Livny J."/>
            <person name="Gnirke A."/>
            <person name="Stajich J.E."/>
            <person name="Cuomo C.A."/>
        </authorList>
    </citation>
    <scope>NUCLEOTIDE SEQUENCE [LARGE SCALE GENOMIC DNA]</scope>
    <source>
        <strain evidence="3">CBS 291.66</strain>
    </source>
</reference>
<evidence type="ECO:0000256" key="1">
    <source>
        <dbReference type="SAM" id="MobiDB-lite"/>
    </source>
</evidence>
<dbReference type="InterPro" id="IPR001849">
    <property type="entry name" value="PH_domain"/>
</dbReference>
<keyword evidence="4" id="KW-1185">Reference proteome</keyword>
<dbReference type="Pfam" id="PF00169">
    <property type="entry name" value="PH"/>
    <property type="match status" value="1"/>
</dbReference>
<evidence type="ECO:0000313" key="4">
    <source>
        <dbReference type="Proteomes" id="UP001234581"/>
    </source>
</evidence>
<feature type="compositionally biased region" description="Low complexity" evidence="1">
    <location>
        <begin position="151"/>
        <end position="184"/>
    </location>
</feature>
<name>A0AAD7UYM9_9FUNG</name>
<comment type="caution">
    <text evidence="3">The sequence shown here is derived from an EMBL/GenBank/DDBJ whole genome shotgun (WGS) entry which is preliminary data.</text>
</comment>
<dbReference type="Gene3D" id="2.30.29.30">
    <property type="entry name" value="Pleckstrin-homology domain (PH domain)/Phosphotyrosine-binding domain (PTB)"/>
    <property type="match status" value="1"/>
</dbReference>
<dbReference type="GeneID" id="83215943"/>
<dbReference type="InterPro" id="IPR011993">
    <property type="entry name" value="PH-like_dom_sf"/>
</dbReference>
<feature type="region of interest" description="Disordered" evidence="1">
    <location>
        <begin position="141"/>
        <end position="185"/>
    </location>
</feature>